<dbReference type="Proteomes" id="UP000002230">
    <property type="component" value="Chromosome"/>
</dbReference>
<reference evidence="2" key="1">
    <citation type="submission" date="2010-08" db="EMBL/GenBank/DDBJ databases">
        <title>Genome comparisons of Edwardsiella bacteria analysed using deep sequencing technology.</title>
        <authorList>
            <person name="van Soest J.J."/>
            <person name="Henkel C.V."/>
            <person name="Jansen H.J."/>
            <person name="van den Hondel C.A.M.J.J."/>
            <person name="Bloemberg G.V."/>
            <person name="Meijer A.H."/>
            <person name="Spaink H.P."/>
        </authorList>
    </citation>
    <scope>NUCLEOTIDE SEQUENCE [LARGE SCALE GENOMIC DNA]</scope>
    <source>
        <strain evidence="2">FL6-60</strain>
    </source>
</reference>
<dbReference type="HOGENOM" id="CLU_3288731_0_0_6"/>
<gene>
    <name evidence="1" type="ordered locus">ETAF_0331</name>
</gene>
<dbReference type="EMBL" id="CP002154">
    <property type="protein sequence ID" value="ADM40455.1"/>
    <property type="molecule type" value="Genomic_DNA"/>
</dbReference>
<dbReference type="AlphaFoldDB" id="A0A0H3DPJ2"/>
<sequence>MVFSFIFREAARDISEIEKKALIAISKIISNILFNIIYPY</sequence>
<reference evidence="1 2" key="2">
    <citation type="journal article" date="2011" name="BMC Immunol.">
        <title>Comparison of static immersion and intravenous injection systems for exposure of zebrafish embryos to the natural pathogen Edwardsiella tarda.</title>
        <authorList>
            <person name="van Soest J.J."/>
            <person name="Stockhammer O.W."/>
            <person name="Ordas A."/>
            <person name="Bloemberg G.V."/>
            <person name="Spaink H.P."/>
            <person name="Meijer A.H."/>
        </authorList>
    </citation>
    <scope>NUCLEOTIDE SEQUENCE [LARGE SCALE GENOMIC DNA]</scope>
    <source>
        <strain evidence="1 2">FL6-60</strain>
    </source>
</reference>
<name>A0A0H3DPJ2_EDWTF</name>
<evidence type="ECO:0000313" key="1">
    <source>
        <dbReference type="EMBL" id="ADM40455.1"/>
    </source>
</evidence>
<keyword evidence="2" id="KW-1185">Reference proteome</keyword>
<accession>A0A0H3DPJ2</accession>
<dbReference type="KEGG" id="etd:ETAF_0331"/>
<proteinExistence type="predicted"/>
<protein>
    <submittedName>
        <fullName evidence="1">Uncharacterized protein</fullName>
    </submittedName>
</protein>
<organism evidence="1 2">
    <name type="scientific">Edwardsiella tarda (strain FL6-60)</name>
    <dbReference type="NCBI Taxonomy" id="718251"/>
    <lineage>
        <taxon>Bacteria</taxon>
        <taxon>Pseudomonadati</taxon>
        <taxon>Pseudomonadota</taxon>
        <taxon>Gammaproteobacteria</taxon>
        <taxon>Enterobacterales</taxon>
        <taxon>Hafniaceae</taxon>
        <taxon>Edwardsiella</taxon>
    </lineage>
</organism>
<evidence type="ECO:0000313" key="2">
    <source>
        <dbReference type="Proteomes" id="UP000002230"/>
    </source>
</evidence>